<dbReference type="KEGG" id="dpp:DICPUDRAFT_82045"/>
<feature type="non-terminal residue" evidence="2">
    <location>
        <position position="1"/>
    </location>
</feature>
<feature type="compositionally biased region" description="Basic residues" evidence="1">
    <location>
        <begin position="9"/>
        <end position="21"/>
    </location>
</feature>
<accession>F0ZVC9</accession>
<feature type="region of interest" description="Disordered" evidence="1">
    <location>
        <begin position="112"/>
        <end position="143"/>
    </location>
</feature>
<organism evidence="2 3">
    <name type="scientific">Dictyostelium purpureum</name>
    <name type="common">Slime mold</name>
    <dbReference type="NCBI Taxonomy" id="5786"/>
    <lineage>
        <taxon>Eukaryota</taxon>
        <taxon>Amoebozoa</taxon>
        <taxon>Evosea</taxon>
        <taxon>Eumycetozoa</taxon>
        <taxon>Dictyostelia</taxon>
        <taxon>Dictyosteliales</taxon>
        <taxon>Dictyosteliaceae</taxon>
        <taxon>Dictyostelium</taxon>
    </lineage>
</organism>
<protein>
    <submittedName>
        <fullName evidence="2">Uncharacterized protein</fullName>
    </submittedName>
</protein>
<dbReference type="InterPro" id="IPR011043">
    <property type="entry name" value="Gal_Oxase/kelch_b-propeller"/>
</dbReference>
<dbReference type="RefSeq" id="XP_003291373.1">
    <property type="nucleotide sequence ID" value="XM_003291325.1"/>
</dbReference>
<feature type="compositionally biased region" description="Low complexity" evidence="1">
    <location>
        <begin position="22"/>
        <end position="31"/>
    </location>
</feature>
<dbReference type="VEuPathDB" id="AmoebaDB:DICPUDRAFT_82045"/>
<feature type="region of interest" description="Disordered" evidence="1">
    <location>
        <begin position="1"/>
        <end position="64"/>
    </location>
</feature>
<dbReference type="SUPFAM" id="SSF50965">
    <property type="entry name" value="Galactose oxidase, central domain"/>
    <property type="match status" value="1"/>
</dbReference>
<feature type="region of interest" description="Disordered" evidence="1">
    <location>
        <begin position="157"/>
        <end position="215"/>
    </location>
</feature>
<feature type="compositionally biased region" description="Pro residues" evidence="1">
    <location>
        <begin position="197"/>
        <end position="207"/>
    </location>
</feature>
<proteinExistence type="predicted"/>
<feature type="region of interest" description="Disordered" evidence="1">
    <location>
        <begin position="264"/>
        <end position="284"/>
    </location>
</feature>
<evidence type="ECO:0000256" key="1">
    <source>
        <dbReference type="SAM" id="MobiDB-lite"/>
    </source>
</evidence>
<name>F0ZVC9_DICPU</name>
<sequence length="310" mass="33744">KSTSTPPHPKQKSKSKSKPKSKSTPTSTSTPMHVPPPQQATPSVYPPESSAHPEFVEGPSIEEYNEELGEWVTIYTSPSSFAQSAPQPNEGMCEGPSIEEFDEELGEWVTIYTSPSSFAQSTPGPPPEQTPQPSTPTTSSAYPNVYAPESKYYFAGASTQSNEGMGEGPSIEEFDEELGEWVTIYTSPSSFAQSTPGPTPEQTPQPSTPTTSSAYPSFYAPESKYYFEGASTQSNEGMGEGPSIEEYDEELGEWVTIYTSHASFAQSTPQPTPEPSTPTTASNYPKFYAPESKFDISGAMEFCYNYYQTN</sequence>
<dbReference type="AlphaFoldDB" id="F0ZVC9"/>
<feature type="compositionally biased region" description="Pro residues" evidence="1">
    <location>
        <begin position="123"/>
        <end position="134"/>
    </location>
</feature>
<evidence type="ECO:0000313" key="3">
    <source>
        <dbReference type="Proteomes" id="UP000001064"/>
    </source>
</evidence>
<dbReference type="Proteomes" id="UP000001064">
    <property type="component" value="Unassembled WGS sequence"/>
</dbReference>
<reference evidence="3" key="1">
    <citation type="journal article" date="2011" name="Genome Biol.">
        <title>Comparative genomics of the social amoebae Dictyostelium discoideum and Dictyostelium purpureum.</title>
        <authorList>
            <consortium name="US DOE Joint Genome Institute (JGI-PGF)"/>
            <person name="Sucgang R."/>
            <person name="Kuo A."/>
            <person name="Tian X."/>
            <person name="Salerno W."/>
            <person name="Parikh A."/>
            <person name="Feasley C.L."/>
            <person name="Dalin E."/>
            <person name="Tu H."/>
            <person name="Huang E."/>
            <person name="Barry K."/>
            <person name="Lindquist E."/>
            <person name="Shapiro H."/>
            <person name="Bruce D."/>
            <person name="Schmutz J."/>
            <person name="Salamov A."/>
            <person name="Fey P."/>
            <person name="Gaudet P."/>
            <person name="Anjard C."/>
            <person name="Babu M.M."/>
            <person name="Basu S."/>
            <person name="Bushmanova Y."/>
            <person name="van der Wel H."/>
            <person name="Katoh-Kurasawa M."/>
            <person name="Dinh C."/>
            <person name="Coutinho P.M."/>
            <person name="Saito T."/>
            <person name="Elias M."/>
            <person name="Schaap P."/>
            <person name="Kay R.R."/>
            <person name="Henrissat B."/>
            <person name="Eichinger L."/>
            <person name="Rivero F."/>
            <person name="Putnam N.H."/>
            <person name="West C.M."/>
            <person name="Loomis W.F."/>
            <person name="Chisholm R.L."/>
            <person name="Shaulsky G."/>
            <person name="Strassmann J.E."/>
            <person name="Queller D.C."/>
            <person name="Kuspa A."/>
            <person name="Grigoriev I.V."/>
        </authorList>
    </citation>
    <scope>NUCLEOTIDE SEQUENCE [LARGE SCALE GENOMIC DNA]</scope>
    <source>
        <strain evidence="3">QSDP1</strain>
    </source>
</reference>
<dbReference type="InParanoid" id="F0ZVC9"/>
<gene>
    <name evidence="2" type="ORF">DICPUDRAFT_82045</name>
</gene>
<evidence type="ECO:0000313" key="2">
    <source>
        <dbReference type="EMBL" id="EGC32084.1"/>
    </source>
</evidence>
<keyword evidence="3" id="KW-1185">Reference proteome</keyword>
<feature type="compositionally biased region" description="Acidic residues" evidence="1">
    <location>
        <begin position="170"/>
        <end position="179"/>
    </location>
</feature>
<dbReference type="GeneID" id="10507571"/>
<dbReference type="EMBL" id="GL871212">
    <property type="protein sequence ID" value="EGC32084.1"/>
    <property type="molecule type" value="Genomic_DNA"/>
</dbReference>